<evidence type="ECO:0000256" key="6">
    <source>
        <dbReference type="ARBA" id="ARBA00022989"/>
    </source>
</evidence>
<reference evidence="11 12" key="1">
    <citation type="journal article" date="2015" name="Genome Announc.">
        <title>Expanding the biotechnology potential of lactobacilli through comparative genomics of 213 strains and associated genera.</title>
        <authorList>
            <person name="Sun Z."/>
            <person name="Harris H.M."/>
            <person name="McCann A."/>
            <person name="Guo C."/>
            <person name="Argimon S."/>
            <person name="Zhang W."/>
            <person name="Yang X."/>
            <person name="Jeffery I.B."/>
            <person name="Cooney J.C."/>
            <person name="Kagawa T.F."/>
            <person name="Liu W."/>
            <person name="Song Y."/>
            <person name="Salvetti E."/>
            <person name="Wrobel A."/>
            <person name="Rasinkangas P."/>
            <person name="Parkhill J."/>
            <person name="Rea M.C."/>
            <person name="O'Sullivan O."/>
            <person name="Ritari J."/>
            <person name="Douillard F.P."/>
            <person name="Paul Ross R."/>
            <person name="Yang R."/>
            <person name="Briner A.E."/>
            <person name="Felis G.E."/>
            <person name="de Vos W.M."/>
            <person name="Barrangou R."/>
            <person name="Klaenhammer T.R."/>
            <person name="Caufield P.W."/>
            <person name="Cui Y."/>
            <person name="Zhang H."/>
            <person name="O'Toole P.W."/>
        </authorList>
    </citation>
    <scope>NUCLEOTIDE SEQUENCE [LARGE SCALE GENOMIC DNA]</scope>
    <source>
        <strain evidence="11 12">DSM 20534</strain>
    </source>
</reference>
<evidence type="ECO:0000259" key="10">
    <source>
        <dbReference type="PROSITE" id="PS51371"/>
    </source>
</evidence>
<comment type="similarity">
    <text evidence="2 9">Belongs to the SLC41A transporter family.</text>
</comment>
<dbReference type="CDD" id="cd04606">
    <property type="entry name" value="CBS_pair_Mg_transporter"/>
    <property type="match status" value="1"/>
</dbReference>
<dbReference type="PANTHER" id="PTHR43773">
    <property type="entry name" value="MAGNESIUM TRANSPORTER MGTE"/>
    <property type="match status" value="1"/>
</dbReference>
<keyword evidence="4 9" id="KW-0812">Transmembrane</keyword>
<dbReference type="InterPro" id="IPR000644">
    <property type="entry name" value="CBS_dom"/>
</dbReference>
<feature type="transmembrane region" description="Helical" evidence="9">
    <location>
        <begin position="290"/>
        <end position="307"/>
    </location>
</feature>
<dbReference type="InterPro" id="IPR046342">
    <property type="entry name" value="CBS_dom_sf"/>
</dbReference>
<dbReference type="Gene3D" id="1.10.357.20">
    <property type="entry name" value="SLC41 divalent cation transporters, integral membrane domain"/>
    <property type="match status" value="1"/>
</dbReference>
<dbReference type="InterPro" id="IPR036739">
    <property type="entry name" value="SLC41_membr_dom_sf"/>
</dbReference>
<dbReference type="SMART" id="SM00924">
    <property type="entry name" value="MgtE_N"/>
    <property type="match status" value="1"/>
</dbReference>
<dbReference type="SUPFAM" id="SSF158791">
    <property type="entry name" value="MgtE N-terminal domain-like"/>
    <property type="match status" value="1"/>
</dbReference>
<evidence type="ECO:0000256" key="9">
    <source>
        <dbReference type="RuleBase" id="RU362011"/>
    </source>
</evidence>
<keyword evidence="9" id="KW-1003">Cell membrane</keyword>
<dbReference type="PANTHER" id="PTHR43773:SF1">
    <property type="entry name" value="MAGNESIUM TRANSPORTER MGTE"/>
    <property type="match status" value="1"/>
</dbReference>
<gene>
    <name evidence="11" type="ORF">FC62_GL000514</name>
</gene>
<dbReference type="EMBL" id="AZCV01000001">
    <property type="protein sequence ID" value="KRK38822.1"/>
    <property type="molecule type" value="Genomic_DNA"/>
</dbReference>
<accession>A0A0R1GX27</accession>
<dbReference type="Proteomes" id="UP000050909">
    <property type="component" value="Unassembled WGS sequence"/>
</dbReference>
<dbReference type="PROSITE" id="PS51371">
    <property type="entry name" value="CBS"/>
    <property type="match status" value="2"/>
</dbReference>
<evidence type="ECO:0000256" key="5">
    <source>
        <dbReference type="ARBA" id="ARBA00022842"/>
    </source>
</evidence>
<dbReference type="GO" id="GO:0015095">
    <property type="term" value="F:magnesium ion transmembrane transporter activity"/>
    <property type="evidence" value="ECO:0007669"/>
    <property type="project" value="UniProtKB-UniRule"/>
</dbReference>
<dbReference type="Pfam" id="PF01769">
    <property type="entry name" value="MgtE"/>
    <property type="match status" value="1"/>
</dbReference>
<dbReference type="Pfam" id="PF03448">
    <property type="entry name" value="MgtE_N"/>
    <property type="match status" value="1"/>
</dbReference>
<keyword evidence="6 9" id="KW-1133">Transmembrane helix</keyword>
<feature type="transmembrane region" description="Helical" evidence="9">
    <location>
        <begin position="364"/>
        <end position="384"/>
    </location>
</feature>
<evidence type="ECO:0000256" key="2">
    <source>
        <dbReference type="ARBA" id="ARBA00009749"/>
    </source>
</evidence>
<comment type="function">
    <text evidence="9">Acts as a magnesium transporter.</text>
</comment>
<dbReference type="SMART" id="SM00116">
    <property type="entry name" value="CBS"/>
    <property type="match status" value="2"/>
</dbReference>
<protein>
    <recommendedName>
        <fullName evidence="9">Magnesium transporter MgtE</fullName>
    </recommendedName>
</protein>
<dbReference type="SUPFAM" id="SSF54631">
    <property type="entry name" value="CBS-domain pair"/>
    <property type="match status" value="1"/>
</dbReference>
<feature type="transmembrane region" description="Helical" evidence="9">
    <location>
        <begin position="319"/>
        <end position="343"/>
    </location>
</feature>
<evidence type="ECO:0000256" key="3">
    <source>
        <dbReference type="ARBA" id="ARBA00022448"/>
    </source>
</evidence>
<name>A0A0R1GX27_9LACO</name>
<dbReference type="InterPro" id="IPR006667">
    <property type="entry name" value="SLC41_membr_dom"/>
</dbReference>
<evidence type="ECO:0000256" key="4">
    <source>
        <dbReference type="ARBA" id="ARBA00022692"/>
    </source>
</evidence>
<proteinExistence type="inferred from homology"/>
<evidence type="ECO:0000313" key="11">
    <source>
        <dbReference type="EMBL" id="KRK38822.1"/>
    </source>
</evidence>
<dbReference type="AlphaFoldDB" id="A0A0R1GX27"/>
<comment type="subunit">
    <text evidence="9">Homodimer.</text>
</comment>
<dbReference type="GO" id="GO:0005886">
    <property type="term" value="C:plasma membrane"/>
    <property type="evidence" value="ECO:0007669"/>
    <property type="project" value="UniProtKB-SubCell"/>
</dbReference>
<feature type="transmembrane region" description="Helical" evidence="9">
    <location>
        <begin position="390"/>
        <end position="413"/>
    </location>
</feature>
<feature type="domain" description="CBS" evidence="10">
    <location>
        <begin position="209"/>
        <end position="265"/>
    </location>
</feature>
<keyword evidence="5 9" id="KW-0460">Magnesium</keyword>
<dbReference type="InterPro" id="IPR006669">
    <property type="entry name" value="MgtE_transporter"/>
</dbReference>
<sequence length="456" mass="50508">MKTEEKEKTTDLDFERLRQLMNTNKIQVFKKELLNLHFYDQGQFFISLDSTGRKKMTKLLSPKEMGDMFDTLPDEEQDTQDFLQEMEPEYAANMLSEMYNDNAADILEHLDDKVSEVYLDLMPERDANKIRRLMHYGVDTAGGIMTTDMISLKPDTTIMDAIAKIKRDADLAETVNYLYVTNYERTLIGVISLREILVAPADALVQDVMTEKVISVHPEIDQSDVAQTIRDYGFLAVPVIDSQERLIGMVTVDDIIEVIDDEAQSDYSGLAGVNVDDVSEMPLTATMKRLPWLITLLFLGMLTATLINHFDVLLNEASILAVFISLITGTAGNAGTQSLAVAVRRLALSDDEQPSMMKMIISEVITGLLIGILTGVTVMVLVGLWKQNFILGAVIGLSMATAIWVANMAGSLIPLGMDKLGFDPAVASGPFISTLSDLTSVLIYFNIASLLMSSFL</sequence>
<dbReference type="InterPro" id="IPR006668">
    <property type="entry name" value="Mg_transptr_MgtE_intracell_dom"/>
</dbReference>
<evidence type="ECO:0000256" key="8">
    <source>
        <dbReference type="PROSITE-ProRule" id="PRU00703"/>
    </source>
</evidence>
<evidence type="ECO:0000313" key="12">
    <source>
        <dbReference type="Proteomes" id="UP000050909"/>
    </source>
</evidence>
<dbReference type="Gene3D" id="3.10.580.10">
    <property type="entry name" value="CBS-domain"/>
    <property type="match status" value="1"/>
</dbReference>
<keyword evidence="9" id="KW-0479">Metal-binding</keyword>
<keyword evidence="7 9" id="KW-0472">Membrane</keyword>
<dbReference type="Gene3D" id="1.25.60.10">
    <property type="entry name" value="MgtE N-terminal domain-like"/>
    <property type="match status" value="1"/>
</dbReference>
<organism evidence="11 12">
    <name type="scientific">Amylolactobacillus amylotrophicus DSM 20534</name>
    <dbReference type="NCBI Taxonomy" id="1423722"/>
    <lineage>
        <taxon>Bacteria</taxon>
        <taxon>Bacillati</taxon>
        <taxon>Bacillota</taxon>
        <taxon>Bacilli</taxon>
        <taxon>Lactobacillales</taxon>
        <taxon>Lactobacillaceae</taxon>
        <taxon>Amylolactobacillus</taxon>
    </lineage>
</organism>
<dbReference type="GO" id="GO:0046872">
    <property type="term" value="F:metal ion binding"/>
    <property type="evidence" value="ECO:0007669"/>
    <property type="project" value="UniProtKB-KW"/>
</dbReference>
<evidence type="ECO:0000256" key="7">
    <source>
        <dbReference type="ARBA" id="ARBA00023136"/>
    </source>
</evidence>
<dbReference type="SUPFAM" id="SSF161093">
    <property type="entry name" value="MgtE membrane domain-like"/>
    <property type="match status" value="1"/>
</dbReference>
<keyword evidence="3 9" id="KW-0813">Transport</keyword>
<keyword evidence="8" id="KW-0129">CBS domain</keyword>
<comment type="subcellular location">
    <subcellularLocation>
        <location evidence="9">Cell membrane</location>
        <topology evidence="9">Multi-pass membrane protein</topology>
    </subcellularLocation>
    <subcellularLocation>
        <location evidence="1">Membrane</location>
        <topology evidence="1">Multi-pass membrane protein</topology>
    </subcellularLocation>
</comment>
<feature type="transmembrane region" description="Helical" evidence="9">
    <location>
        <begin position="425"/>
        <end position="447"/>
    </location>
</feature>
<evidence type="ECO:0000256" key="1">
    <source>
        <dbReference type="ARBA" id="ARBA00004141"/>
    </source>
</evidence>
<dbReference type="InterPro" id="IPR038076">
    <property type="entry name" value="MgtE_N_sf"/>
</dbReference>
<dbReference type="NCBIfam" id="TIGR00400">
    <property type="entry name" value="mgtE"/>
    <property type="match status" value="1"/>
</dbReference>
<dbReference type="RefSeq" id="WP_054745884.1">
    <property type="nucleotide sequence ID" value="NZ_AZCV01000001.1"/>
</dbReference>
<feature type="domain" description="CBS" evidence="10">
    <location>
        <begin position="145"/>
        <end position="208"/>
    </location>
</feature>
<dbReference type="PATRIC" id="fig|1423722.3.peg.523"/>
<comment type="caution">
    <text evidence="11">The sequence shown here is derived from an EMBL/GenBank/DDBJ whole genome shotgun (WGS) entry which is preliminary data.</text>
</comment>
<dbReference type="Pfam" id="PF00571">
    <property type="entry name" value="CBS"/>
    <property type="match status" value="2"/>
</dbReference>
<keyword evidence="12" id="KW-1185">Reference proteome</keyword>